<evidence type="ECO:0000256" key="1">
    <source>
        <dbReference type="ARBA" id="ARBA00004141"/>
    </source>
</evidence>
<organism evidence="13 14">
    <name type="scientific">Oesophagostomum dentatum</name>
    <name type="common">Nodular worm</name>
    <dbReference type="NCBI Taxonomy" id="61180"/>
    <lineage>
        <taxon>Eukaryota</taxon>
        <taxon>Metazoa</taxon>
        <taxon>Ecdysozoa</taxon>
        <taxon>Nematoda</taxon>
        <taxon>Chromadorea</taxon>
        <taxon>Rhabditida</taxon>
        <taxon>Rhabditina</taxon>
        <taxon>Rhabditomorpha</taxon>
        <taxon>Strongyloidea</taxon>
        <taxon>Strongylidae</taxon>
        <taxon>Oesophagostomum</taxon>
    </lineage>
</organism>
<keyword evidence="5 9" id="KW-0067">ATP-binding</keyword>
<keyword evidence="14" id="KW-1185">Reference proteome</keyword>
<name>A0A0B1TBK3_OESDE</name>
<keyword evidence="6 9" id="KW-0460">Magnesium</keyword>
<dbReference type="Pfam" id="PF00690">
    <property type="entry name" value="Cation_ATPase_N"/>
    <property type="match status" value="1"/>
</dbReference>
<feature type="domain" description="Cation-transporting P-type ATPase N-terminal" evidence="11">
    <location>
        <begin position="151"/>
        <end position="200"/>
    </location>
</feature>
<dbReference type="GO" id="GO:0006874">
    <property type="term" value="P:intracellular calcium ion homeostasis"/>
    <property type="evidence" value="ECO:0007669"/>
    <property type="project" value="TreeGrafter"/>
</dbReference>
<dbReference type="GO" id="GO:0046872">
    <property type="term" value="F:metal ion binding"/>
    <property type="evidence" value="ECO:0007669"/>
    <property type="project" value="UniProtKB-UniRule"/>
</dbReference>
<reference evidence="13 14" key="1">
    <citation type="submission" date="2014-03" db="EMBL/GenBank/DDBJ databases">
        <title>Draft genome of the hookworm Oesophagostomum dentatum.</title>
        <authorList>
            <person name="Mitreva M."/>
        </authorList>
    </citation>
    <scope>NUCLEOTIDE SEQUENCE [LARGE SCALE GENOMIC DNA]</scope>
    <source>
        <strain evidence="13 14">OD-Hann</strain>
    </source>
</reference>
<dbReference type="GO" id="GO:0140358">
    <property type="term" value="F:P-type transmembrane transporter activity"/>
    <property type="evidence" value="ECO:0007669"/>
    <property type="project" value="InterPro"/>
</dbReference>
<dbReference type="SUPFAM" id="SSF81653">
    <property type="entry name" value="Calcium ATPase, transduction domain A"/>
    <property type="match status" value="1"/>
</dbReference>
<evidence type="ECO:0000313" key="13">
    <source>
        <dbReference type="EMBL" id="KHJ93182.1"/>
    </source>
</evidence>
<gene>
    <name evidence="13" type="ORF">OESDEN_06911</name>
</gene>
<dbReference type="Pfam" id="PF00122">
    <property type="entry name" value="E1-E2_ATPase"/>
    <property type="match status" value="1"/>
</dbReference>
<dbReference type="EMBL" id="KN550903">
    <property type="protein sequence ID" value="KHJ93182.1"/>
    <property type="molecule type" value="Genomic_DNA"/>
</dbReference>
<evidence type="ECO:0000259" key="10">
    <source>
        <dbReference type="Pfam" id="PF00122"/>
    </source>
</evidence>
<dbReference type="GO" id="GO:0015203">
    <property type="term" value="F:polyamine transmembrane transporter activity"/>
    <property type="evidence" value="ECO:0007669"/>
    <property type="project" value="TreeGrafter"/>
</dbReference>
<dbReference type="Pfam" id="PF12409">
    <property type="entry name" value="P5-ATPase"/>
    <property type="match status" value="1"/>
</dbReference>
<dbReference type="SUPFAM" id="SSF81665">
    <property type="entry name" value="Calcium ATPase, transmembrane domain M"/>
    <property type="match status" value="1"/>
</dbReference>
<proteinExistence type="inferred from homology"/>
<dbReference type="EC" id="7.2.2.-" evidence="9"/>
<protein>
    <recommendedName>
        <fullName evidence="9">Cation-transporting ATPase</fullName>
        <ecNumber evidence="9">7.2.2.-</ecNumber>
    </recommendedName>
</protein>
<dbReference type="Gene3D" id="2.70.150.10">
    <property type="entry name" value="Calcium-transporting ATPase, cytoplasmic transduction domain A"/>
    <property type="match status" value="1"/>
</dbReference>
<dbReference type="InterPro" id="IPR008250">
    <property type="entry name" value="ATPase_P-typ_transduc_dom_A_sf"/>
</dbReference>
<keyword evidence="7 9" id="KW-1278">Translocase</keyword>
<evidence type="ECO:0000256" key="8">
    <source>
        <dbReference type="ARBA" id="ARBA00049360"/>
    </source>
</evidence>
<dbReference type="Proteomes" id="UP000053660">
    <property type="component" value="Unassembled WGS sequence"/>
</dbReference>
<keyword evidence="2" id="KW-0597">Phosphoprotein</keyword>
<evidence type="ECO:0000256" key="7">
    <source>
        <dbReference type="ARBA" id="ARBA00022967"/>
    </source>
</evidence>
<dbReference type="GO" id="GO:0005524">
    <property type="term" value="F:ATP binding"/>
    <property type="evidence" value="ECO:0007669"/>
    <property type="project" value="UniProtKB-UniRule"/>
</dbReference>
<evidence type="ECO:0000256" key="4">
    <source>
        <dbReference type="ARBA" id="ARBA00022741"/>
    </source>
</evidence>
<dbReference type="GO" id="GO:0019829">
    <property type="term" value="F:ATPase-coupled monoatomic cation transmembrane transporter activity"/>
    <property type="evidence" value="ECO:0007669"/>
    <property type="project" value="UniProtKB-UniRule"/>
</dbReference>
<keyword evidence="9" id="KW-1133">Transmembrane helix</keyword>
<dbReference type="InterPro" id="IPR004014">
    <property type="entry name" value="ATPase_P-typ_cation-transptr_N"/>
</dbReference>
<dbReference type="InterPro" id="IPR023298">
    <property type="entry name" value="ATPase_P-typ_TM_dom_sf"/>
</dbReference>
<accession>A0A0B1TBK3</accession>
<keyword evidence="9" id="KW-0472">Membrane</keyword>
<evidence type="ECO:0000256" key="5">
    <source>
        <dbReference type="ARBA" id="ARBA00022840"/>
    </source>
</evidence>
<feature type="transmembrane region" description="Helical" evidence="9">
    <location>
        <begin position="179"/>
        <end position="203"/>
    </location>
</feature>
<evidence type="ECO:0000256" key="2">
    <source>
        <dbReference type="ARBA" id="ARBA00022553"/>
    </source>
</evidence>
<keyword evidence="3 9" id="KW-0479">Metal-binding</keyword>
<dbReference type="AlphaFoldDB" id="A0A0B1TBK3"/>
<feature type="domain" description="P5B-type ATPase N-terminal" evidence="12">
    <location>
        <begin position="14"/>
        <end position="124"/>
    </location>
</feature>
<keyword evidence="4 9" id="KW-0547">Nucleotide-binding</keyword>
<feature type="domain" description="P-type ATPase A" evidence="10">
    <location>
        <begin position="230"/>
        <end position="353"/>
    </location>
</feature>
<dbReference type="PANTHER" id="PTHR45630">
    <property type="entry name" value="CATION-TRANSPORTING ATPASE-RELATED"/>
    <property type="match status" value="1"/>
</dbReference>
<sequence length="372" mass="42559">MGQERHVLKVHTGEEVLELYAYQLDKAKTVLYYALTVCTLGLFRLLLHWKPDWYIKVRASRCAHGVAHYINVIDEHGVEAFRPIRQHTVSSDGVIPHIPTGNGTMQRVDVIRYFTFRKLKYIWKSDLEEWVSPAELDSQIPLKHFHSVLESGTGLPDEEVKCRRVTYGWNLIDVKLKPILVLLFIEAISPFYIFQVFSVSIWFSDNYEYYASIIVIISQEKKLRSMVQSSNDVEVLRADGIKTISSEGLVPGDVIIVPAHGGLMQCDAVLMNGTAIVNESMLTGESVPITKVALTAVHDDDEEECFSFEKHSKHILYCGTHVLQTRFYHGKQVKAIVLRTAYSTLKGQLVRSIMYPKPIDFRFTKDLFRSMF</sequence>
<dbReference type="OrthoDB" id="48943at2759"/>
<comment type="similarity">
    <text evidence="9">Belongs to the cation transport ATPase (P-type) (TC 3.A.3) family. Type V subfamily.</text>
</comment>
<dbReference type="GO" id="GO:0016020">
    <property type="term" value="C:membrane"/>
    <property type="evidence" value="ECO:0007669"/>
    <property type="project" value="UniProtKB-SubCell"/>
</dbReference>
<comment type="catalytic activity">
    <reaction evidence="8 9">
        <text>ATP + H2O = ADP + phosphate + H(+)</text>
        <dbReference type="Rhea" id="RHEA:13065"/>
        <dbReference type="ChEBI" id="CHEBI:15377"/>
        <dbReference type="ChEBI" id="CHEBI:15378"/>
        <dbReference type="ChEBI" id="CHEBI:30616"/>
        <dbReference type="ChEBI" id="CHEBI:43474"/>
        <dbReference type="ChEBI" id="CHEBI:456216"/>
    </reaction>
</comment>
<dbReference type="PANTHER" id="PTHR45630:SF8">
    <property type="entry name" value="CATION-TRANSPORTING ATPASE"/>
    <property type="match status" value="1"/>
</dbReference>
<evidence type="ECO:0000313" key="14">
    <source>
        <dbReference type="Proteomes" id="UP000053660"/>
    </source>
</evidence>
<evidence type="ECO:0000259" key="12">
    <source>
        <dbReference type="Pfam" id="PF12409"/>
    </source>
</evidence>
<evidence type="ECO:0000259" key="11">
    <source>
        <dbReference type="Pfam" id="PF00690"/>
    </source>
</evidence>
<evidence type="ECO:0000256" key="6">
    <source>
        <dbReference type="ARBA" id="ARBA00022842"/>
    </source>
</evidence>
<dbReference type="InterPro" id="IPR006544">
    <property type="entry name" value="P-type_TPase_V"/>
</dbReference>
<dbReference type="InterPro" id="IPR047819">
    <property type="entry name" value="P5A-ATPase_N"/>
</dbReference>
<evidence type="ECO:0000256" key="9">
    <source>
        <dbReference type="RuleBase" id="RU362082"/>
    </source>
</evidence>
<feature type="transmembrane region" description="Helical" evidence="9">
    <location>
        <begin position="30"/>
        <end position="47"/>
    </location>
</feature>
<keyword evidence="9" id="KW-0812">Transmembrane</keyword>
<dbReference type="InterPro" id="IPR059000">
    <property type="entry name" value="ATPase_P-type_domA"/>
</dbReference>
<comment type="subcellular location">
    <subcellularLocation>
        <location evidence="1 9">Membrane</location>
        <topology evidence="1 9">Multi-pass membrane protein</topology>
    </subcellularLocation>
</comment>
<comment type="caution">
    <text evidence="9">Lacks conserved residue(s) required for the propagation of feature annotation.</text>
</comment>
<evidence type="ECO:0000256" key="3">
    <source>
        <dbReference type="ARBA" id="ARBA00022723"/>
    </source>
</evidence>